<evidence type="ECO:0000259" key="1">
    <source>
        <dbReference type="PROSITE" id="PS50943"/>
    </source>
</evidence>
<accession>A0ABP2R0X5</accession>
<comment type="caution">
    <text evidence="2">The sequence shown here is derived from an EMBL/GenBank/DDBJ whole genome shotgun (WGS) entry which is preliminary data.</text>
</comment>
<dbReference type="InterPro" id="IPR040799">
    <property type="entry name" value="ComR_TPR"/>
</dbReference>
<dbReference type="InterPro" id="IPR011990">
    <property type="entry name" value="TPR-like_helical_dom_sf"/>
</dbReference>
<dbReference type="EMBL" id="AJTZ01000004">
    <property type="protein sequence ID" value="EJN94827.1"/>
    <property type="molecule type" value="Genomic_DNA"/>
</dbReference>
<feature type="domain" description="HTH cro/C1-type" evidence="1">
    <location>
        <begin position="3"/>
        <end position="33"/>
    </location>
</feature>
<dbReference type="Pfam" id="PF18710">
    <property type="entry name" value="ComR_TPR"/>
    <property type="match status" value="1"/>
</dbReference>
<name>A0ABP2R0X5_STRRT</name>
<evidence type="ECO:0000313" key="2">
    <source>
        <dbReference type="EMBL" id="EJN94827.1"/>
    </source>
</evidence>
<protein>
    <submittedName>
        <fullName evidence="2">Transcriptional regulator</fullName>
    </submittedName>
</protein>
<dbReference type="CDD" id="cd00093">
    <property type="entry name" value="HTH_XRE"/>
    <property type="match status" value="1"/>
</dbReference>
<proteinExistence type="predicted"/>
<organism evidence="2 3">
    <name type="scientific">Streptococcus ratti FA-1 = DSM 20564</name>
    <dbReference type="NCBI Taxonomy" id="699248"/>
    <lineage>
        <taxon>Bacteria</taxon>
        <taxon>Bacillati</taxon>
        <taxon>Bacillota</taxon>
        <taxon>Bacilli</taxon>
        <taxon>Lactobacillales</taxon>
        <taxon>Streptococcaceae</taxon>
        <taxon>Streptococcus</taxon>
    </lineage>
</organism>
<evidence type="ECO:0000313" key="3">
    <source>
        <dbReference type="Proteomes" id="UP000007815"/>
    </source>
</evidence>
<dbReference type="SUPFAM" id="SSF47413">
    <property type="entry name" value="lambda repressor-like DNA-binding domains"/>
    <property type="match status" value="1"/>
</dbReference>
<sequence length="273" mass="32391">MRQLTRIESGESVPTLRKAVYIAERLGVTLDYLTDGRNIDLPNRYKELKYLLLRTPTYGDQEKLAEREVYFDEIFNHFYDTLPEEEQLVIDALQSKLDIHLSQNIDFGVGILNDYFDQILMRKRYQVNDLIIIDLYFSCLTISDLRMDIFDLDKYHKLMQVLLKQSDYLPVEDLFVLNNVLLNNFGILLLLEKYDIIKELIAVANDIMVRTSDFQKKPIVSILEWKYYLLAENNEAEARKSYDSAILFAKLTENTTLREKLEREWQKDYQNRT</sequence>
<dbReference type="InterPro" id="IPR010982">
    <property type="entry name" value="Lambda_DNA-bd_dom_sf"/>
</dbReference>
<dbReference type="Proteomes" id="UP000007815">
    <property type="component" value="Unassembled WGS sequence"/>
</dbReference>
<keyword evidence="3" id="KW-1185">Reference proteome</keyword>
<dbReference type="InterPro" id="IPR001387">
    <property type="entry name" value="Cro/C1-type_HTH"/>
</dbReference>
<dbReference type="Gene3D" id="1.25.40.10">
    <property type="entry name" value="Tetratricopeptide repeat domain"/>
    <property type="match status" value="1"/>
</dbReference>
<reference evidence="2 3" key="1">
    <citation type="submission" date="2009-12" db="EMBL/GenBank/DDBJ databases">
        <authorList>
            <person name="Lefebure T."/>
            <person name="Cornejo O.E."/>
            <person name="Pavinski Bitar P.D."/>
            <person name="Lang P."/>
            <person name="Stanhope M.J."/>
        </authorList>
    </citation>
    <scope>NUCLEOTIDE SEQUENCE [LARGE SCALE GENOMIC DNA]</scope>
    <source>
        <strain evidence="2 3">FA-1</strain>
    </source>
</reference>
<gene>
    <name evidence="2" type="ORF">SRA_01824</name>
</gene>
<dbReference type="PROSITE" id="PS50943">
    <property type="entry name" value="HTH_CROC1"/>
    <property type="match status" value="1"/>
</dbReference>